<keyword evidence="15" id="KW-0472">Membrane</keyword>
<comment type="subcellular location">
    <subcellularLocation>
        <location evidence="14">Nucleus</location>
    </subcellularLocation>
    <subcellularLocation>
        <location evidence="14">Chromosome</location>
        <location evidence="14">Telomere</location>
    </subcellularLocation>
</comment>
<evidence type="ECO:0000256" key="4">
    <source>
        <dbReference type="ARBA" id="ARBA00022454"/>
    </source>
</evidence>
<keyword evidence="9 14" id="KW-0779">Telomere</keyword>
<evidence type="ECO:0000256" key="9">
    <source>
        <dbReference type="ARBA" id="ARBA00022895"/>
    </source>
</evidence>
<dbReference type="GO" id="GO:0000781">
    <property type="term" value="C:chromosome, telomeric region"/>
    <property type="evidence" value="ECO:0007669"/>
    <property type="project" value="UniProtKB-SubCell"/>
</dbReference>
<keyword evidence="7 14" id="KW-0479">Metal-binding</keyword>
<dbReference type="SUPFAM" id="SSF63737">
    <property type="entry name" value="Leukotriene A4 hydrolase N-terminal domain"/>
    <property type="match status" value="1"/>
</dbReference>
<evidence type="ECO:0000256" key="10">
    <source>
        <dbReference type="ARBA" id="ARBA00022918"/>
    </source>
</evidence>
<dbReference type="GO" id="GO:0042162">
    <property type="term" value="F:telomeric DNA binding"/>
    <property type="evidence" value="ECO:0007669"/>
    <property type="project" value="TreeGrafter"/>
</dbReference>
<sequence length="804" mass="90260">MLYVSDQKKVENRFLLGNPSNLESAKRLADKLFASQDCPTEVCYNVSLLRALRQLLKNHRSCRYRRLLAEHCSCGTPEDNGRAADVACYRDDYDGDLLLLTPLSDLVRDHVRVRAVSGFLHAALRKLIPVELFGSKTNWRKVVGRAASVAKMKKGEVINTGTFAAELDSSHVPWLQGQGGSGGNKRLHWLRLVVSWCTKLAAAVVSIHFYITDSRKGKRQLLFYRRHVWNALVQVWASGEDILQRADSRDGPPRMEGVGRLLPKDEAGGIRLLVSAPVPKATEPRFRSLKVFLDSVRDNGGVDNLYSLWKAFVADWRARGKPDVFFVKADIENCFHCVDHEVALEVAGRAFDRTEREARIVACTVVKLNRYGRVVRQWRQLFAKDIASMTYAPKSLRQPPGRSCVPKAKILVAKKCLLPNAKELKQLLRDYLTKFQVRLYGRAFRLRKGVLQGGLLSADIAEVYITAMQRRHLASYGNAPGELLVRATDDFLYVTSDQERARGFRDKFSAGFPDFGLFANASKVQTNIEAKDSDGIRVLTSDRAGFCGYIFDMTTMEVFREPVASVPVDWLVAKPECRPGEALKSYLMPWHLPVCPLALDPDINSWDCVVTGLLDLFVSLADRFFCSVNAMRYVDDRYVTEIVLGILDNFLVRAFRWASSEGVELSLRAEENPVVYESTGHVSCILRLLGAEPTDDFQEKLIVFVALLTCVSLVGATVMGVVQILRLKARTSGLEALLDGANGTTNVSDWSNIADASPWRPLHYDLLLHPNLENQTYEGYVHAVFRMQKNARKVSASLLRRIVT</sequence>
<evidence type="ECO:0000256" key="2">
    <source>
        <dbReference type="ARBA" id="ARBA00012493"/>
    </source>
</evidence>
<evidence type="ECO:0000256" key="5">
    <source>
        <dbReference type="ARBA" id="ARBA00022679"/>
    </source>
</evidence>
<dbReference type="InterPro" id="IPR003545">
    <property type="entry name" value="Telomerase_RT"/>
</dbReference>
<name>A0AAQ4FC47_AMBAM</name>
<dbReference type="Pfam" id="PF12009">
    <property type="entry name" value="Telomerase_RBD"/>
    <property type="match status" value="1"/>
</dbReference>
<dbReference type="SMART" id="SM00975">
    <property type="entry name" value="Telomerase_RBD"/>
    <property type="match status" value="1"/>
</dbReference>
<dbReference type="PROSITE" id="PS50878">
    <property type="entry name" value="RT_POL"/>
    <property type="match status" value="1"/>
</dbReference>
<keyword evidence="6 14" id="KW-0548">Nucleotidyltransferase</keyword>
<dbReference type="EC" id="2.7.7.49" evidence="2 14"/>
<evidence type="ECO:0000256" key="11">
    <source>
        <dbReference type="ARBA" id="ARBA00023242"/>
    </source>
</evidence>
<dbReference type="InterPro" id="IPR021891">
    <property type="entry name" value="Telomerase_RBD"/>
</dbReference>
<gene>
    <name evidence="17" type="ORF">V5799_008828</name>
</gene>
<dbReference type="EMBL" id="JARKHS020004247">
    <property type="protein sequence ID" value="KAK8784807.1"/>
    <property type="molecule type" value="Genomic_DNA"/>
</dbReference>
<organism evidence="17 18">
    <name type="scientific">Amblyomma americanum</name>
    <name type="common">Lone star tick</name>
    <dbReference type="NCBI Taxonomy" id="6943"/>
    <lineage>
        <taxon>Eukaryota</taxon>
        <taxon>Metazoa</taxon>
        <taxon>Ecdysozoa</taxon>
        <taxon>Arthropoda</taxon>
        <taxon>Chelicerata</taxon>
        <taxon>Arachnida</taxon>
        <taxon>Acari</taxon>
        <taxon>Parasitiformes</taxon>
        <taxon>Ixodida</taxon>
        <taxon>Ixodoidea</taxon>
        <taxon>Ixodidae</taxon>
        <taxon>Amblyomminae</taxon>
        <taxon>Amblyomma</taxon>
    </lineage>
</organism>
<comment type="catalytic activity">
    <reaction evidence="13 14">
        <text>DNA(n) + a 2'-deoxyribonucleoside 5'-triphosphate = DNA(n+1) + diphosphate</text>
        <dbReference type="Rhea" id="RHEA:22508"/>
        <dbReference type="Rhea" id="RHEA-COMP:17339"/>
        <dbReference type="Rhea" id="RHEA-COMP:17340"/>
        <dbReference type="ChEBI" id="CHEBI:33019"/>
        <dbReference type="ChEBI" id="CHEBI:61560"/>
        <dbReference type="ChEBI" id="CHEBI:173112"/>
        <dbReference type="EC" id="2.7.7.49"/>
    </reaction>
</comment>
<keyword evidence="8 14" id="KW-0460">Magnesium</keyword>
<dbReference type="GO" id="GO:0007004">
    <property type="term" value="P:telomere maintenance via telomerase"/>
    <property type="evidence" value="ECO:0007669"/>
    <property type="project" value="TreeGrafter"/>
</dbReference>
<evidence type="ECO:0000256" key="13">
    <source>
        <dbReference type="ARBA" id="ARBA00048173"/>
    </source>
</evidence>
<proteinExistence type="inferred from homology"/>
<accession>A0AAQ4FC47</accession>
<dbReference type="GO" id="GO:0046872">
    <property type="term" value="F:metal ion binding"/>
    <property type="evidence" value="ECO:0007669"/>
    <property type="project" value="UniProtKB-KW"/>
</dbReference>
<dbReference type="InterPro" id="IPR000477">
    <property type="entry name" value="RT_dom"/>
</dbReference>
<evidence type="ECO:0000256" key="7">
    <source>
        <dbReference type="ARBA" id="ARBA00022723"/>
    </source>
</evidence>
<dbReference type="Proteomes" id="UP001321473">
    <property type="component" value="Unassembled WGS sequence"/>
</dbReference>
<dbReference type="PANTHER" id="PTHR12066:SF0">
    <property type="entry name" value="TELOMERASE REVERSE TRANSCRIPTASE"/>
    <property type="match status" value="1"/>
</dbReference>
<dbReference type="GO" id="GO:0070034">
    <property type="term" value="F:telomerase RNA binding"/>
    <property type="evidence" value="ECO:0007669"/>
    <property type="project" value="TreeGrafter"/>
</dbReference>
<keyword evidence="18" id="KW-1185">Reference proteome</keyword>
<dbReference type="PANTHER" id="PTHR12066">
    <property type="entry name" value="TELOMERASE REVERSE TRANSCRIPTASE"/>
    <property type="match status" value="1"/>
</dbReference>
<keyword evidence="4 14" id="KW-0158">Chromosome</keyword>
<evidence type="ECO:0000256" key="6">
    <source>
        <dbReference type="ARBA" id="ARBA00022695"/>
    </source>
</evidence>
<comment type="similarity">
    <text evidence="1 14">Belongs to the reverse transcriptase family. Telomerase subfamily.</text>
</comment>
<keyword evidence="11 14" id="KW-0539">Nucleus</keyword>
<evidence type="ECO:0000256" key="15">
    <source>
        <dbReference type="SAM" id="Phobius"/>
    </source>
</evidence>
<evidence type="ECO:0000313" key="18">
    <source>
        <dbReference type="Proteomes" id="UP001321473"/>
    </source>
</evidence>
<dbReference type="AlphaFoldDB" id="A0AAQ4FC47"/>
<reference evidence="17 18" key="1">
    <citation type="journal article" date="2023" name="Arcadia Sci">
        <title>De novo assembly of a long-read Amblyomma americanum tick genome.</title>
        <authorList>
            <person name="Chou S."/>
            <person name="Poskanzer K.E."/>
            <person name="Rollins M."/>
            <person name="Thuy-Boun P.S."/>
        </authorList>
    </citation>
    <scope>NUCLEOTIDE SEQUENCE [LARGE SCALE GENOMIC DNA]</scope>
    <source>
        <strain evidence="17">F_SG_1</strain>
        <tissue evidence="17">Salivary glands</tissue>
    </source>
</reference>
<dbReference type="GO" id="GO:0000333">
    <property type="term" value="C:telomerase catalytic core complex"/>
    <property type="evidence" value="ECO:0007669"/>
    <property type="project" value="TreeGrafter"/>
</dbReference>
<keyword evidence="15" id="KW-0812">Transmembrane</keyword>
<comment type="function">
    <text evidence="14">Telomerase is a ribonucleoprotein enzyme essential for the replication of chromosome termini in most eukaryotes. It elongates telomeres. It is a reverse transcriptase that adds simple sequence repeats to chromosome ends by copying a template sequence within the RNA component of the enzyme.</text>
</comment>
<evidence type="ECO:0000256" key="8">
    <source>
        <dbReference type="ARBA" id="ARBA00022842"/>
    </source>
</evidence>
<evidence type="ECO:0000256" key="12">
    <source>
        <dbReference type="ARBA" id="ARBA00032044"/>
    </source>
</evidence>
<evidence type="ECO:0000256" key="14">
    <source>
        <dbReference type="RuleBase" id="RU365061"/>
    </source>
</evidence>
<keyword evidence="15" id="KW-1133">Transmembrane helix</keyword>
<comment type="caution">
    <text evidence="17">The sequence shown here is derived from an EMBL/GenBank/DDBJ whole genome shotgun (WGS) entry which is preliminary data.</text>
</comment>
<dbReference type="GO" id="GO:0003720">
    <property type="term" value="F:telomerase activity"/>
    <property type="evidence" value="ECO:0007669"/>
    <property type="project" value="InterPro"/>
</dbReference>
<evidence type="ECO:0000256" key="1">
    <source>
        <dbReference type="ARBA" id="ARBA00008001"/>
    </source>
</evidence>
<dbReference type="PRINTS" id="PR01365">
    <property type="entry name" value="TELOMERASERT"/>
</dbReference>
<keyword evidence="10 14" id="KW-0695">RNA-directed DNA polymerase</keyword>
<keyword evidence="5 14" id="KW-0808">Transferase</keyword>
<evidence type="ECO:0000313" key="17">
    <source>
        <dbReference type="EMBL" id="KAK8784807.1"/>
    </source>
</evidence>
<evidence type="ECO:0000256" key="3">
    <source>
        <dbReference type="ARBA" id="ARBA00016182"/>
    </source>
</evidence>
<dbReference type="InterPro" id="IPR042097">
    <property type="entry name" value="Aminopeptidase_N-like_N_sf"/>
</dbReference>
<dbReference type="Gene3D" id="3.30.70.2630">
    <property type="match status" value="1"/>
</dbReference>
<feature type="domain" description="Reverse transcriptase" evidence="16">
    <location>
        <begin position="243"/>
        <end position="551"/>
    </location>
</feature>
<feature type="transmembrane region" description="Helical" evidence="15">
    <location>
        <begin position="701"/>
        <end position="722"/>
    </location>
</feature>
<protein>
    <recommendedName>
        <fullName evidence="3 14">Telomerase reverse transcriptase</fullName>
        <ecNumber evidence="2 14">2.7.7.49</ecNumber>
    </recommendedName>
    <alternativeName>
        <fullName evidence="12 14">Telomerase catalytic subunit</fullName>
    </alternativeName>
</protein>
<evidence type="ECO:0000259" key="16">
    <source>
        <dbReference type="PROSITE" id="PS50878"/>
    </source>
</evidence>
<dbReference type="Gene3D" id="1.10.132.70">
    <property type="match status" value="1"/>
</dbReference>